<sequence>PYMEARLTALEEIVDELQEEVRYLRGELQRLRRARRGDDSRASPEPSEHSAAGSRGGYGDSRDSRTPPRSESGDGSFSVVRGFNEAASRSRSGAASPTTSVGSTSTSRCTLSWLEREAVCDRIAEHISRCINGEHRGISGREDIPLSSRVWVVFKTFEGEELDPVRVCRTLAALRAIVKRGEDCGESVFIGPPSDPGLLRPIMDTMDGIPDEIGKLHFVVEASGEADPEFVLCLYTTPMGVKIQCILAAEVDGRALVAFPHQVWHRTIARRALPPGVLSKPTLVELASTTAADRLEMVEDKYIKVWMGYLSAEVYAELRIMEEDEACDYVFKLDGEAGFLPAAASIAEALTEHFSFLSAESGALGDGRGGGGSAELHTRVAQLEDVLAGLAENVKILVEEKMVAGKPAHKTKQKVSIAPGPPLVMPSSATTSRFQGMDQSVVAAALGAGISEESLREMQKLLAVDPAGARRLREPALRQTGAKPKARSSAAAVLSESDGEEDTGESGSPARQEEPSVALALDKLTEIMKQLSADKLKKASASKIDQALDSAGGGTSSDAAGIPGLKRASAARRALRAALVETPEEVSNVVEKLLMEDMLSQTQVPGMPTPAQHLSARAWLEHRSRVGAYKATAHCAWAACGIWDDLMQGRVAHARAKAALLVLQIDQCSVDRGSWTLASELSLEPGPPFASLSAHVAPNVSDGESPFSKLLDPRWSEVMLAHLKEAEDYVTKRRGLGKKAGDDPNMDGLERRVDEDTKKVIVPGLRAPTVKVPFLVNSLIKHLLRHCSKLRSFVHSFLSNEPCPLDECTTLGPLWPMPLPYPEVFRAGGAAGSMWRKRRTVLVILAFNWLYLGKPPACPSCLWLGRKLSGRQWARVRLLESLSEDGNSIFEVTAGEMARAAAKSESASDQLDALHRAFASVTAAGLGTGSYDCRAANVTKFFDEGASFGAEFGDFVDESDAVPFTTAKPIQASRISFVGRPAFDPLPFFDEETAKVYQFPLQCRLDDLRLEPPRVSVHACADERNLLFRAMADTGRLGFVDPSAVDRGLYAGLFGVPKDLDRDRLILDSRPANCAERVLTTWTKTMASATCLGGIELADGQILVMSGRDIRDFFYQFLVSEERCRRNVLCPYLEKEDLEFIFRRSFSSGGYVGLNTLAMGDTNSCEFAQGARMRLVLSCGGAQPHELLQLKQPVPRGLLSVGIVIDDLVCLEKVLESYFDGNPETSSTCSTERLGKIMAKYAEVGLPVNDKKSFDNATLGSFWGVQVDGKKGTVRPNESRMWPLVLVTLRVCSLGLVTIGLLRSMVGSYVSILCLRRRLMAVLNFVFDAIAASENDSQVLRLSGKLTDELFCLIPLSFCAVVNLRAQTLPTLRATDASDWGMAAVSCELPLPVAKEVQRHSLSRSVWSKLLPPAKAWLKAKQLLLPEDELPGGEVFDVHPFWEVLARCMLYKEEWRKAHPRAVHVNIGELRAHLLEESRLAVRHTSCRVGYALDSQVALGCLVKGRGSSKALNAELSKSIPVCIGSDLYSAYGFWPSGLNRADGPTRAAEPAEPDQSCPPWWNSLLEGEHADFDAWMNKAELLRTPAAAFPPECQPLDLRTGRRVRTEAWAGPGVPDDARPAVAADCCLLCEEAVSILQSFSVKQVWWPKGSQRKFLVAGALDLYTGVGAVARALLRGGCPWVVTFEIGRGADQDLLDKGNQQKVLRLIQLKAVKVCGSALVCRSFSRAITPPVRCSQFPRGKPDVSFSMREKLMEGNHMADFQAEVHEACEMAEPIVFFWCENPDSSFLWKQLKFQKFASPHSPHVFRADYCRFGAPWRKRTRVGTNLPKLCGLRMLCKCVEKTHLKLRGQHPTLRIPWTLVAQPYPRGFAKVIASACLEAAEWSGPFSLAGCAKCTNDRIGEAANPGPRMNRSVRNFSLEQAPLQTFASLSLGEKQWDKFLSWAGNYVSGDLVQLFLAVPLFLAHAIRRFGDAEFVAGGSLLYYRHLVLAAQRKIPTLRPFASICWDLASRWEKAEPTRHRAPVPESLVEALVAVAWLHGWKRWCGITLVSFYGIARVGEVLRCTRGDLLLPEDVMHETAAAFVLLKSSKTMHRGFAKLQHLKISVPYVVKLLGLVYLGAARSEPLFPGSAQNYRRRWDFLLRCLQVAKELQITPGGLRGGGAVSFYRRGGNITDLLWSMRLRHLSTLESYLQEVGAISLLTDLPPESRHAVRSAAACFLHLSH</sequence>
<feature type="non-terminal residue" evidence="2">
    <location>
        <position position="2226"/>
    </location>
</feature>
<evidence type="ECO:0000256" key="1">
    <source>
        <dbReference type="SAM" id="MobiDB-lite"/>
    </source>
</evidence>
<organism evidence="2">
    <name type="scientific">Cladocopium goreaui</name>
    <dbReference type="NCBI Taxonomy" id="2562237"/>
    <lineage>
        <taxon>Eukaryota</taxon>
        <taxon>Sar</taxon>
        <taxon>Alveolata</taxon>
        <taxon>Dinophyceae</taxon>
        <taxon>Suessiales</taxon>
        <taxon>Symbiodiniaceae</taxon>
        <taxon>Cladocopium</taxon>
    </lineage>
</organism>
<evidence type="ECO:0000313" key="3">
    <source>
        <dbReference type="EMBL" id="CAL1143466.1"/>
    </source>
</evidence>
<accession>A0A9P1CER1</accession>
<feature type="region of interest" description="Disordered" evidence="1">
    <location>
        <begin position="472"/>
        <end position="515"/>
    </location>
</feature>
<dbReference type="EMBL" id="CAMXCT010001439">
    <property type="protein sequence ID" value="CAI3990091.1"/>
    <property type="molecule type" value="Genomic_DNA"/>
</dbReference>
<feature type="compositionally biased region" description="Basic and acidic residues" evidence="1">
    <location>
        <begin position="60"/>
        <end position="72"/>
    </location>
</feature>
<dbReference type="SUPFAM" id="SSF56349">
    <property type="entry name" value="DNA breaking-rejoining enzymes"/>
    <property type="match status" value="1"/>
</dbReference>
<dbReference type="GO" id="GO:0003677">
    <property type="term" value="F:DNA binding"/>
    <property type="evidence" value="ECO:0007669"/>
    <property type="project" value="InterPro"/>
</dbReference>
<feature type="compositionally biased region" description="Basic and acidic residues" evidence="1">
    <location>
        <begin position="26"/>
        <end position="48"/>
    </location>
</feature>
<dbReference type="EMBL" id="CAMXCT020001439">
    <property type="protein sequence ID" value="CAL1143466.1"/>
    <property type="molecule type" value="Genomic_DNA"/>
</dbReference>
<evidence type="ECO:0000313" key="4">
    <source>
        <dbReference type="Proteomes" id="UP001152797"/>
    </source>
</evidence>
<protein>
    <submittedName>
        <fullName evidence="2">Uncharacterized protein</fullName>
    </submittedName>
</protein>
<keyword evidence="4" id="KW-1185">Reference proteome</keyword>
<gene>
    <name evidence="2" type="ORF">C1SCF055_LOCUS17111</name>
</gene>
<feature type="region of interest" description="Disordered" evidence="1">
    <location>
        <begin position="26"/>
        <end position="79"/>
    </location>
</feature>
<proteinExistence type="predicted"/>
<dbReference type="InterPro" id="IPR011010">
    <property type="entry name" value="DNA_brk_join_enz"/>
</dbReference>
<dbReference type="OrthoDB" id="428328at2759"/>
<feature type="region of interest" description="Disordered" evidence="1">
    <location>
        <begin position="88"/>
        <end position="107"/>
    </location>
</feature>
<evidence type="ECO:0000313" key="2">
    <source>
        <dbReference type="EMBL" id="CAI3990091.1"/>
    </source>
</evidence>
<dbReference type="Proteomes" id="UP001152797">
    <property type="component" value="Unassembled WGS sequence"/>
</dbReference>
<name>A0A9P1CER1_9DINO</name>
<comment type="caution">
    <text evidence="2">The sequence shown here is derived from an EMBL/GenBank/DDBJ whole genome shotgun (WGS) entry which is preliminary data.</text>
</comment>
<reference evidence="3" key="2">
    <citation type="submission" date="2024-04" db="EMBL/GenBank/DDBJ databases">
        <authorList>
            <person name="Chen Y."/>
            <person name="Shah S."/>
            <person name="Dougan E. K."/>
            <person name="Thang M."/>
            <person name="Chan C."/>
        </authorList>
    </citation>
    <scope>NUCLEOTIDE SEQUENCE [LARGE SCALE GENOMIC DNA]</scope>
</reference>
<dbReference type="EMBL" id="CAMXCT030001439">
    <property type="protein sequence ID" value="CAL4777403.1"/>
    <property type="molecule type" value="Genomic_DNA"/>
</dbReference>
<reference evidence="2" key="1">
    <citation type="submission" date="2022-10" db="EMBL/GenBank/DDBJ databases">
        <authorList>
            <person name="Chen Y."/>
            <person name="Dougan E. K."/>
            <person name="Chan C."/>
            <person name="Rhodes N."/>
            <person name="Thang M."/>
        </authorList>
    </citation>
    <scope>NUCLEOTIDE SEQUENCE</scope>
</reference>